<evidence type="ECO:0000313" key="1">
    <source>
        <dbReference type="EMBL" id="KAG7444367.1"/>
    </source>
</evidence>
<dbReference type="OrthoDB" id="3016366at2759"/>
<dbReference type="RefSeq" id="XP_043037867.1">
    <property type="nucleotide sequence ID" value="XM_043179326.1"/>
</dbReference>
<accession>A0A9P8ARZ9</accession>
<dbReference type="EMBL" id="MU250540">
    <property type="protein sequence ID" value="KAG7444367.1"/>
    <property type="molecule type" value="Genomic_DNA"/>
</dbReference>
<keyword evidence="2" id="KW-1185">Reference proteome</keyword>
<protein>
    <submittedName>
        <fullName evidence="1">Uncharacterized protein</fullName>
    </submittedName>
</protein>
<dbReference type="AlphaFoldDB" id="A0A9P8ARZ9"/>
<evidence type="ECO:0000313" key="2">
    <source>
        <dbReference type="Proteomes" id="UP000812287"/>
    </source>
</evidence>
<proteinExistence type="predicted"/>
<name>A0A9P8ARZ9_9AGAR</name>
<organism evidence="1 2">
    <name type="scientific">Guyanagaster necrorhizus</name>
    <dbReference type="NCBI Taxonomy" id="856835"/>
    <lineage>
        <taxon>Eukaryota</taxon>
        <taxon>Fungi</taxon>
        <taxon>Dikarya</taxon>
        <taxon>Basidiomycota</taxon>
        <taxon>Agaricomycotina</taxon>
        <taxon>Agaricomycetes</taxon>
        <taxon>Agaricomycetidae</taxon>
        <taxon>Agaricales</taxon>
        <taxon>Marasmiineae</taxon>
        <taxon>Physalacriaceae</taxon>
        <taxon>Guyanagaster</taxon>
    </lineage>
</organism>
<gene>
    <name evidence="1" type="ORF">BT62DRAFT_1077709</name>
</gene>
<reference evidence="1" key="1">
    <citation type="submission" date="2020-11" db="EMBL/GenBank/DDBJ databases">
        <title>Adaptations for nitrogen fixation in a non-lichenized fungal sporocarp promotes dispersal by wood-feeding termites.</title>
        <authorList>
            <consortium name="DOE Joint Genome Institute"/>
            <person name="Koch R.A."/>
            <person name="Yoon G."/>
            <person name="Arayal U."/>
            <person name="Lail K."/>
            <person name="Amirebrahimi M."/>
            <person name="Labutti K."/>
            <person name="Lipzen A."/>
            <person name="Riley R."/>
            <person name="Barry K."/>
            <person name="Henrissat B."/>
            <person name="Grigoriev I.V."/>
            <person name="Herr J.R."/>
            <person name="Aime M.C."/>
        </authorList>
    </citation>
    <scope>NUCLEOTIDE SEQUENCE</scope>
    <source>
        <strain evidence="1">MCA 3950</strain>
    </source>
</reference>
<dbReference type="GeneID" id="66101620"/>
<dbReference type="Proteomes" id="UP000812287">
    <property type="component" value="Unassembled WGS sequence"/>
</dbReference>
<comment type="caution">
    <text evidence="1">The sequence shown here is derived from an EMBL/GenBank/DDBJ whole genome shotgun (WGS) entry which is preliminary data.</text>
</comment>
<sequence>MPIISSSSSSYVVALAIRDLPREIYAILNSRGNGRSHWTFSLCLTPTKMMKIHATAPSPDQQWLLEAVEHDITGRDFVDCTMPVPSDNIIDLLCTVPLEMPAIDVDIEPKFSCRVWRKQAVHMLSGAGLLRCNDVYALEAEIVGYTEANDENVRRGEQVFL</sequence>